<proteinExistence type="predicted"/>
<accession>A0A1Q5T3G1</accession>
<organism evidence="1 2">
    <name type="scientific">Penicillium subrubescens</name>
    <dbReference type="NCBI Taxonomy" id="1316194"/>
    <lineage>
        <taxon>Eukaryota</taxon>
        <taxon>Fungi</taxon>
        <taxon>Dikarya</taxon>
        <taxon>Ascomycota</taxon>
        <taxon>Pezizomycotina</taxon>
        <taxon>Eurotiomycetes</taxon>
        <taxon>Eurotiomycetidae</taxon>
        <taxon>Eurotiales</taxon>
        <taxon>Aspergillaceae</taxon>
        <taxon>Penicillium</taxon>
    </lineage>
</organism>
<protein>
    <submittedName>
        <fullName evidence="1">Uncharacterized protein</fullName>
    </submittedName>
</protein>
<evidence type="ECO:0000313" key="1">
    <source>
        <dbReference type="EMBL" id="OKO94773.1"/>
    </source>
</evidence>
<keyword evidence="2" id="KW-1185">Reference proteome</keyword>
<dbReference type="EMBL" id="MNBE01000714">
    <property type="protein sequence ID" value="OKO94773.1"/>
    <property type="molecule type" value="Genomic_DNA"/>
</dbReference>
<sequence length="183" mass="20970">MLVDAKRWKLQQWQSPVDWRYVQNTFWSDMESSSYAPVQQDQVHRMDWFQYGSDLESEVEFIARNPTVEPYSVAKSMITENTPAGTPNGSWRKTSWPDFEEFTRLVCGDREHSSHTRGGIPRPFPRRQFKCTAYSVICPATCLRGHTSAGFRSASAASPVATTSKPIMQRMVDREVAIATWLL</sequence>
<evidence type="ECO:0000313" key="2">
    <source>
        <dbReference type="Proteomes" id="UP000186955"/>
    </source>
</evidence>
<dbReference type="Proteomes" id="UP000186955">
    <property type="component" value="Unassembled WGS sequence"/>
</dbReference>
<gene>
    <name evidence="1" type="ORF">PENSUB_11514</name>
</gene>
<comment type="caution">
    <text evidence="1">The sequence shown here is derived from an EMBL/GenBank/DDBJ whole genome shotgun (WGS) entry which is preliminary data.</text>
</comment>
<reference evidence="1 2" key="1">
    <citation type="submission" date="2016-10" db="EMBL/GenBank/DDBJ databases">
        <title>Genome sequence of the ascomycete fungus Penicillium subrubescens.</title>
        <authorList>
            <person name="De Vries R.P."/>
            <person name="Peng M."/>
            <person name="Dilokpimol A."/>
            <person name="Hilden K."/>
            <person name="Makela M.R."/>
            <person name="Grigoriev I."/>
            <person name="Riley R."/>
            <person name="Granchi Z."/>
        </authorList>
    </citation>
    <scope>NUCLEOTIDE SEQUENCE [LARGE SCALE GENOMIC DNA]</scope>
    <source>
        <strain evidence="1 2">CBS 132785</strain>
    </source>
</reference>
<dbReference type="AlphaFoldDB" id="A0A1Q5T3G1"/>
<name>A0A1Q5T3G1_9EURO</name>